<keyword evidence="1" id="KW-0732">Signal</keyword>
<feature type="signal peptide" evidence="1">
    <location>
        <begin position="1"/>
        <end position="22"/>
    </location>
</feature>
<comment type="caution">
    <text evidence="2">The sequence shown here is derived from an EMBL/GenBank/DDBJ whole genome shotgun (WGS) entry which is preliminary data.</text>
</comment>
<reference evidence="3" key="1">
    <citation type="submission" date="2017-01" db="EMBL/GenBank/DDBJ databases">
        <title>Genome Analysis of Deinococcus marmoris KOPRI26562.</title>
        <authorList>
            <person name="Kim J.H."/>
            <person name="Oh H.-M."/>
        </authorList>
    </citation>
    <scope>NUCLEOTIDE SEQUENCE [LARGE SCALE GENOMIC DNA]</scope>
    <source>
        <strain evidence="3">PAMC 26633</strain>
    </source>
</reference>
<dbReference type="EMBL" id="MTHB01000265">
    <property type="protein sequence ID" value="OXC72722.1"/>
    <property type="molecule type" value="Genomic_DNA"/>
</dbReference>
<evidence type="ECO:0000313" key="3">
    <source>
        <dbReference type="Proteomes" id="UP000214720"/>
    </source>
</evidence>
<dbReference type="Proteomes" id="UP000214720">
    <property type="component" value="Unassembled WGS sequence"/>
</dbReference>
<dbReference type="AlphaFoldDB" id="A0A226WNG1"/>
<accession>A0A226WNG1</accession>
<name>A0A226WNG1_CABSO</name>
<gene>
    <name evidence="2" type="ORF">BSU04_40565</name>
</gene>
<evidence type="ECO:0000256" key="1">
    <source>
        <dbReference type="SAM" id="SignalP"/>
    </source>
</evidence>
<feature type="chain" id="PRO_5012059120" evidence="1">
    <location>
        <begin position="23"/>
        <end position="50"/>
    </location>
</feature>
<proteinExistence type="predicted"/>
<evidence type="ECO:0000313" key="2">
    <source>
        <dbReference type="EMBL" id="OXC72722.1"/>
    </source>
</evidence>
<protein>
    <submittedName>
        <fullName evidence="2">Uncharacterized protein</fullName>
    </submittedName>
</protein>
<sequence>MPACALPPADAAAIATPGAAMAATAAPAAPALATSSWRRCADGISVGLAK</sequence>
<organism evidence="2 3">
    <name type="scientific">Caballeronia sordidicola</name>
    <name type="common">Burkholderia sordidicola</name>
    <dbReference type="NCBI Taxonomy" id="196367"/>
    <lineage>
        <taxon>Bacteria</taxon>
        <taxon>Pseudomonadati</taxon>
        <taxon>Pseudomonadota</taxon>
        <taxon>Betaproteobacteria</taxon>
        <taxon>Burkholderiales</taxon>
        <taxon>Burkholderiaceae</taxon>
        <taxon>Caballeronia</taxon>
    </lineage>
</organism>